<keyword evidence="2" id="KW-1185">Reference proteome</keyword>
<reference evidence="1" key="1">
    <citation type="submission" date="2019-12" db="EMBL/GenBank/DDBJ databases">
        <authorList>
            <person name="Scholes J."/>
        </authorList>
    </citation>
    <scope>NUCLEOTIDE SEQUENCE</scope>
</reference>
<protein>
    <submittedName>
        <fullName evidence="1">Uncharacterized protein</fullName>
    </submittedName>
</protein>
<feature type="non-terminal residue" evidence="1">
    <location>
        <position position="220"/>
    </location>
</feature>
<gene>
    <name evidence="1" type="ORF">SHERM_00452</name>
</gene>
<name>A0A9N7RR05_STRHE</name>
<comment type="caution">
    <text evidence="1">The sequence shown here is derived from an EMBL/GenBank/DDBJ whole genome shotgun (WGS) entry which is preliminary data.</text>
</comment>
<dbReference type="AlphaFoldDB" id="A0A9N7RR05"/>
<sequence>VRGFSRTRLAMYACAAIALPSPAQTRPRLSALHALCSRAPSIRRLPLTRVRQPPLCPLELGRPRSGCTRVLVRAPPAFQSPRARAVTCPTLLCGRGLRSRATHLRAIRAPRLCCLSPAPPGHPRACCVRPAPLCARVCPMPAHHHPMRVFCLFTSRSCPTILHILRLRGPLPYHARGQRTTRAQPAPATSQSHFLEFRPIFLQVHIHACINKWIRSYLSQ</sequence>
<dbReference type="Proteomes" id="UP001153555">
    <property type="component" value="Unassembled WGS sequence"/>
</dbReference>
<feature type="non-terminal residue" evidence="1">
    <location>
        <position position="1"/>
    </location>
</feature>
<evidence type="ECO:0000313" key="2">
    <source>
        <dbReference type="Proteomes" id="UP001153555"/>
    </source>
</evidence>
<evidence type="ECO:0000313" key="1">
    <source>
        <dbReference type="EMBL" id="CAA0840371.1"/>
    </source>
</evidence>
<dbReference type="EMBL" id="CACSLK010032525">
    <property type="protein sequence ID" value="CAA0840371.1"/>
    <property type="molecule type" value="Genomic_DNA"/>
</dbReference>
<proteinExistence type="predicted"/>
<accession>A0A9N7RR05</accession>
<organism evidence="1 2">
    <name type="scientific">Striga hermonthica</name>
    <name type="common">Purple witchweed</name>
    <name type="synonym">Buchnera hermonthica</name>
    <dbReference type="NCBI Taxonomy" id="68872"/>
    <lineage>
        <taxon>Eukaryota</taxon>
        <taxon>Viridiplantae</taxon>
        <taxon>Streptophyta</taxon>
        <taxon>Embryophyta</taxon>
        <taxon>Tracheophyta</taxon>
        <taxon>Spermatophyta</taxon>
        <taxon>Magnoliopsida</taxon>
        <taxon>eudicotyledons</taxon>
        <taxon>Gunneridae</taxon>
        <taxon>Pentapetalae</taxon>
        <taxon>asterids</taxon>
        <taxon>lamiids</taxon>
        <taxon>Lamiales</taxon>
        <taxon>Orobanchaceae</taxon>
        <taxon>Buchnereae</taxon>
        <taxon>Striga</taxon>
    </lineage>
</organism>